<keyword evidence="2 7" id="KW-0812">Transmembrane</keyword>
<dbReference type="Pfam" id="PF05705">
    <property type="entry name" value="DUF829"/>
    <property type="match status" value="1"/>
</dbReference>
<evidence type="ECO:0000313" key="9">
    <source>
        <dbReference type="Proteomes" id="UP000696280"/>
    </source>
</evidence>
<dbReference type="InterPro" id="IPR029058">
    <property type="entry name" value="AB_hydrolase_fold"/>
</dbReference>
<sequence length="284" mass="31965">MAVNSNKYTKLEFKQLNPIVSLFSPTPTTAIDPSHPSTIIFCAWMEASPRSRYVNSFFDYYHDLYPNARIICVISRLGFFSYTSTTTRCALHEPIISAIEADTSPNGKRNILAHVFCNGGSLAFADIRQQYKENTGRKLEIKAIVFDSGPGEYSFSYTYQAAAPTFPKGLLWYPVAGFILVAIFLLGRTKVGPYRHVEGSRRRINDLEYADEKEKRVYIYSDTDLVVGCQSVEAHAADARAKGIDVSLVPWKGSRHIQHMLQEESRYWDVVTNFWAGTSSSTLG</sequence>
<dbReference type="SUPFAM" id="SSF53474">
    <property type="entry name" value="alpha/beta-Hydrolases"/>
    <property type="match status" value="1"/>
</dbReference>
<dbReference type="AlphaFoldDB" id="A0A9N9LD29"/>
<evidence type="ECO:0000256" key="7">
    <source>
        <dbReference type="SAM" id="Phobius"/>
    </source>
</evidence>
<keyword evidence="9" id="KW-1185">Reference proteome</keyword>
<reference evidence="8" key="1">
    <citation type="submission" date="2021-07" db="EMBL/GenBank/DDBJ databases">
        <authorList>
            <person name="Durling M."/>
        </authorList>
    </citation>
    <scope>NUCLEOTIDE SEQUENCE</scope>
</reference>
<evidence type="ECO:0000256" key="2">
    <source>
        <dbReference type="ARBA" id="ARBA00022692"/>
    </source>
</evidence>
<comment type="caution">
    <text evidence="8">The sequence shown here is derived from an EMBL/GenBank/DDBJ whole genome shotgun (WGS) entry which is preliminary data.</text>
</comment>
<organism evidence="8 9">
    <name type="scientific">Hymenoscyphus fraxineus</name>
    <dbReference type="NCBI Taxonomy" id="746836"/>
    <lineage>
        <taxon>Eukaryota</taxon>
        <taxon>Fungi</taxon>
        <taxon>Dikarya</taxon>
        <taxon>Ascomycota</taxon>
        <taxon>Pezizomycotina</taxon>
        <taxon>Leotiomycetes</taxon>
        <taxon>Helotiales</taxon>
        <taxon>Helotiaceae</taxon>
        <taxon>Hymenoscyphus</taxon>
    </lineage>
</organism>
<dbReference type="PANTHER" id="PTHR12265">
    <property type="entry name" value="TRANSMEMBRANE PROTEIN 53"/>
    <property type="match status" value="1"/>
</dbReference>
<keyword evidence="5" id="KW-0539">Nucleus</keyword>
<dbReference type="InterPro" id="IPR008547">
    <property type="entry name" value="DUF829_TMEM53"/>
</dbReference>
<proteinExistence type="inferred from homology"/>
<evidence type="ECO:0000256" key="1">
    <source>
        <dbReference type="ARBA" id="ARBA00007387"/>
    </source>
</evidence>
<accession>A0A9N9LD29</accession>
<comment type="similarity">
    <text evidence="1">Belongs to the TMEM53 family.</text>
</comment>
<dbReference type="EMBL" id="CAJVRL010000126">
    <property type="protein sequence ID" value="CAG8962027.1"/>
    <property type="molecule type" value="Genomic_DNA"/>
</dbReference>
<evidence type="ECO:0000256" key="6">
    <source>
        <dbReference type="ARBA" id="ARBA00034303"/>
    </source>
</evidence>
<gene>
    <name evidence="8" type="ORF">HYFRA_00014136</name>
</gene>
<comment type="subcellular location">
    <subcellularLocation>
        <location evidence="6">Nucleus outer membrane</location>
        <topology evidence="6">Single-pass membrane protein</topology>
    </subcellularLocation>
</comment>
<keyword evidence="4 7" id="KW-0472">Membrane</keyword>
<evidence type="ECO:0000256" key="3">
    <source>
        <dbReference type="ARBA" id="ARBA00022989"/>
    </source>
</evidence>
<protein>
    <recommendedName>
        <fullName evidence="10">Indole-diterpene biosynthesis protein PaxU</fullName>
    </recommendedName>
</protein>
<keyword evidence="3 7" id="KW-1133">Transmembrane helix</keyword>
<dbReference type="Proteomes" id="UP000696280">
    <property type="component" value="Unassembled WGS sequence"/>
</dbReference>
<name>A0A9N9LD29_9HELO</name>
<dbReference type="GO" id="GO:0005640">
    <property type="term" value="C:nuclear outer membrane"/>
    <property type="evidence" value="ECO:0007669"/>
    <property type="project" value="UniProtKB-SubCell"/>
</dbReference>
<evidence type="ECO:0000313" key="8">
    <source>
        <dbReference type="EMBL" id="CAG8962027.1"/>
    </source>
</evidence>
<dbReference type="PANTHER" id="PTHR12265:SF30">
    <property type="entry name" value="TRANSMEMBRANE PROTEIN 53"/>
    <property type="match status" value="1"/>
</dbReference>
<dbReference type="OrthoDB" id="77878at2759"/>
<evidence type="ECO:0000256" key="4">
    <source>
        <dbReference type="ARBA" id="ARBA00023136"/>
    </source>
</evidence>
<evidence type="ECO:0000256" key="5">
    <source>
        <dbReference type="ARBA" id="ARBA00023242"/>
    </source>
</evidence>
<feature type="transmembrane region" description="Helical" evidence="7">
    <location>
        <begin position="170"/>
        <end position="187"/>
    </location>
</feature>
<evidence type="ECO:0008006" key="10">
    <source>
        <dbReference type="Google" id="ProtNLM"/>
    </source>
</evidence>